<evidence type="ECO:0000313" key="10">
    <source>
        <dbReference type="EMBL" id="KKI65339.1"/>
    </source>
</evidence>
<keyword evidence="2" id="KW-0808">Transferase</keyword>
<dbReference type="EMBL" id="LAKJ01000002">
    <property type="protein sequence ID" value="KKI65339.1"/>
    <property type="molecule type" value="Genomic_DNA"/>
</dbReference>
<feature type="domain" description="PRD" evidence="9">
    <location>
        <begin position="286"/>
        <end position="393"/>
    </location>
</feature>
<dbReference type="Gene3D" id="1.10.10.10">
    <property type="entry name" value="Winged helix-like DNA-binding domain superfamily/Winged helix DNA-binding domain"/>
    <property type="match status" value="2"/>
</dbReference>
<dbReference type="Pfam" id="PF02302">
    <property type="entry name" value="PTS_IIB"/>
    <property type="match status" value="1"/>
</dbReference>
<dbReference type="InterPro" id="IPR007737">
    <property type="entry name" value="Mga_HTH"/>
</dbReference>
<dbReference type="GO" id="GO:0008982">
    <property type="term" value="F:protein-N(PI)-phosphohistidine-sugar phosphotransferase activity"/>
    <property type="evidence" value="ECO:0007669"/>
    <property type="project" value="InterPro"/>
</dbReference>
<evidence type="ECO:0000256" key="5">
    <source>
        <dbReference type="ARBA" id="ARBA00023159"/>
    </source>
</evidence>
<keyword evidence="5" id="KW-0010">Activator</keyword>
<dbReference type="Pfam" id="PF05043">
    <property type="entry name" value="Mga"/>
    <property type="match status" value="1"/>
</dbReference>
<keyword evidence="6" id="KW-0804">Transcription</keyword>
<proteinExistence type="predicted"/>
<dbReference type="InterPro" id="IPR002178">
    <property type="entry name" value="PTS_EIIA_type-2_dom"/>
</dbReference>
<dbReference type="PROSITE" id="PS51094">
    <property type="entry name" value="PTS_EIIA_TYPE_2"/>
    <property type="match status" value="1"/>
</dbReference>
<evidence type="ECO:0000259" key="9">
    <source>
        <dbReference type="PROSITE" id="PS51372"/>
    </source>
</evidence>
<evidence type="ECO:0000256" key="6">
    <source>
        <dbReference type="ARBA" id="ARBA00023163"/>
    </source>
</evidence>
<dbReference type="InterPro" id="IPR036634">
    <property type="entry name" value="PRD_sf"/>
</dbReference>
<dbReference type="GO" id="GO:0006355">
    <property type="term" value="P:regulation of DNA-templated transcription"/>
    <property type="evidence" value="ECO:0007669"/>
    <property type="project" value="InterPro"/>
</dbReference>
<dbReference type="Gene3D" id="3.40.50.2300">
    <property type="match status" value="1"/>
</dbReference>
<dbReference type="RefSeq" id="WP_019469012.1">
    <property type="nucleotide sequence ID" value="NZ_BKAS01000001.1"/>
</dbReference>
<sequence>MLSKRQHHILTFLLERETFITIHHLAIQFNVSERTIQYDLEYIESMAQSLDLTIFRNKNEGIMIKSKSPLNDNVPKYMATSIHYSKEERIRYIILKLFESNTPTSSKTLADMVSVTRRTIVEDLKNVQTWLSSYDLKLEYIKNKGFIIQGEETNYRKAYATRVHEYFQNHTHQIGHKLFSNKALETIRLTVVSVLFEADYQLVQSAIDGLIYHILIAIHRTKEKFVFEIPELEYNKLAETDHFRVALLIKASLEEKLDIQFPKSEAGFITLHLLGAKTSEMNQKRETVDDLEILTEQLIERMSGDLGIDLINDTKLLNGLIVHLRPAIHRLKFDMTHNNPLTDEIFQQYHHIVERLRNHIWGVEENYRICFNKDELAYITLHFASAIERISAITTNAIKVVLFCGSGIGTSQLLRSRLRHIYPELEIVDAYSIYEIDETLLKHEGVDYIISTVPFEHASIPILNVSPFLDKDDRQQINTIINNSREQYVHDIKGLGPTLKEVLPENRILTQQPSLYRNDAIRQSIEALVDAQIVDCIYADEIIEQLDAFGPYMVISPHIALIHAQPTHVKGTVGFSITHYQNGIYFGHEQYDPVNIIVTLATAQPQIHLNALRQLSELIMDDKTRKVLLSGNIEAIMRCINDVSQH</sequence>
<dbReference type="GO" id="GO:0009401">
    <property type="term" value="P:phosphoenolpyruvate-dependent sugar phosphotransferase system"/>
    <property type="evidence" value="ECO:0007669"/>
    <property type="project" value="InterPro"/>
</dbReference>
<evidence type="ECO:0000256" key="2">
    <source>
        <dbReference type="ARBA" id="ARBA00022679"/>
    </source>
</evidence>
<evidence type="ECO:0000259" key="8">
    <source>
        <dbReference type="PROSITE" id="PS51099"/>
    </source>
</evidence>
<feature type="domain" description="PTS EIIA type-2" evidence="7">
    <location>
        <begin position="501"/>
        <end position="643"/>
    </location>
</feature>
<dbReference type="PATRIC" id="fig|74704.6.peg.1330"/>
<dbReference type="Proteomes" id="UP000034455">
    <property type="component" value="Unassembled WGS sequence"/>
</dbReference>
<organism evidence="10 11">
    <name type="scientific">Staphylococcus cohnii subsp. cohnii</name>
    <dbReference type="NCBI Taxonomy" id="74704"/>
    <lineage>
        <taxon>Bacteria</taxon>
        <taxon>Bacillati</taxon>
        <taxon>Bacillota</taxon>
        <taxon>Bacilli</taxon>
        <taxon>Bacillales</taxon>
        <taxon>Staphylococcaceae</taxon>
        <taxon>Staphylococcus</taxon>
        <taxon>Staphylococcus cohnii species complex</taxon>
    </lineage>
</organism>
<dbReference type="CDD" id="cd05568">
    <property type="entry name" value="PTS_IIB_bgl_like"/>
    <property type="match status" value="1"/>
</dbReference>
<keyword evidence="3" id="KW-0677">Repeat</keyword>
<dbReference type="InterPro" id="IPR050661">
    <property type="entry name" value="BglG_antiterminators"/>
</dbReference>
<dbReference type="SUPFAM" id="SSF55804">
    <property type="entry name" value="Phoshotransferase/anion transport protein"/>
    <property type="match status" value="1"/>
</dbReference>
<dbReference type="PROSITE" id="PS51372">
    <property type="entry name" value="PRD_2"/>
    <property type="match status" value="2"/>
</dbReference>
<reference evidence="10 11" key="1">
    <citation type="submission" date="2015-03" db="EMBL/GenBank/DDBJ databases">
        <title>Genome Assembly of Staphylococcus cohnii subsp. cohnii strain G22B2.</title>
        <authorList>
            <person name="Nair G."/>
            <person name="Kaur G."/>
            <person name="Khatri I."/>
            <person name="Singh N.K."/>
            <person name="Sathyabama S."/>
            <person name="Maurya S.K."/>
            <person name="Subramanian S."/>
            <person name="Agrewala J.N."/>
            <person name="Mayilraj S."/>
        </authorList>
    </citation>
    <scope>NUCLEOTIDE SEQUENCE [LARGE SCALE GENOMIC DNA]</scope>
    <source>
        <strain evidence="10 11">G22B2</strain>
    </source>
</reference>
<name>A0A0M2P3K6_STACC</name>
<evidence type="ECO:0000256" key="4">
    <source>
        <dbReference type="ARBA" id="ARBA00023015"/>
    </source>
</evidence>
<comment type="subunit">
    <text evidence="1">Homodimer or homotrimer. Seems to be a monomer when not phosphorylated.</text>
</comment>
<dbReference type="CDD" id="cd00211">
    <property type="entry name" value="PTS_IIA_fru"/>
    <property type="match status" value="1"/>
</dbReference>
<accession>A0A0M2P3K6</accession>
<dbReference type="PROSITE" id="PS51099">
    <property type="entry name" value="PTS_EIIB_TYPE_2"/>
    <property type="match status" value="1"/>
</dbReference>
<dbReference type="InterPro" id="IPR013011">
    <property type="entry name" value="PTS_EIIB_2"/>
</dbReference>
<keyword evidence="4" id="KW-0805">Transcription regulation</keyword>
<dbReference type="InterPro" id="IPR016152">
    <property type="entry name" value="PTrfase/Anion_transptr"/>
</dbReference>
<dbReference type="InterPro" id="IPR013196">
    <property type="entry name" value="HTH_11"/>
</dbReference>
<dbReference type="Gene3D" id="3.40.930.10">
    <property type="entry name" value="Mannitol-specific EII, Chain A"/>
    <property type="match status" value="1"/>
</dbReference>
<evidence type="ECO:0000256" key="3">
    <source>
        <dbReference type="ARBA" id="ARBA00022737"/>
    </source>
</evidence>
<evidence type="ECO:0000259" key="7">
    <source>
        <dbReference type="PROSITE" id="PS51094"/>
    </source>
</evidence>
<comment type="caution">
    <text evidence="10">The sequence shown here is derived from an EMBL/GenBank/DDBJ whole genome shotgun (WGS) entry which is preliminary data.</text>
</comment>
<dbReference type="Pfam" id="PF00874">
    <property type="entry name" value="PRD"/>
    <property type="match status" value="2"/>
</dbReference>
<gene>
    <name evidence="10" type="ORF">UF66_1296</name>
</gene>
<dbReference type="Pfam" id="PF00359">
    <property type="entry name" value="PTS_EIIA_2"/>
    <property type="match status" value="1"/>
</dbReference>
<dbReference type="PANTHER" id="PTHR30185:SF12">
    <property type="entry name" value="TRANSCRIPTIONAL REGULATOR MANR"/>
    <property type="match status" value="1"/>
</dbReference>
<dbReference type="InterPro" id="IPR036390">
    <property type="entry name" value="WH_DNA-bd_sf"/>
</dbReference>
<dbReference type="Gene3D" id="1.10.1790.10">
    <property type="entry name" value="PRD domain"/>
    <property type="match status" value="2"/>
</dbReference>
<dbReference type="InterPro" id="IPR011608">
    <property type="entry name" value="PRD"/>
</dbReference>
<dbReference type="InterPro" id="IPR036388">
    <property type="entry name" value="WH-like_DNA-bd_sf"/>
</dbReference>
<dbReference type="SUPFAM" id="SSF46785">
    <property type="entry name" value="Winged helix' DNA-binding domain"/>
    <property type="match status" value="2"/>
</dbReference>
<dbReference type="GeneID" id="58096471"/>
<feature type="domain" description="PRD" evidence="9">
    <location>
        <begin position="178"/>
        <end position="283"/>
    </location>
</feature>
<dbReference type="Pfam" id="PF08279">
    <property type="entry name" value="HTH_11"/>
    <property type="match status" value="1"/>
</dbReference>
<dbReference type="SUPFAM" id="SSF63520">
    <property type="entry name" value="PTS-regulatory domain, PRD"/>
    <property type="match status" value="2"/>
</dbReference>
<dbReference type="InterPro" id="IPR003501">
    <property type="entry name" value="PTS_EIIB_2/3"/>
</dbReference>
<dbReference type="InterPro" id="IPR036095">
    <property type="entry name" value="PTS_EIIB-like_sf"/>
</dbReference>
<evidence type="ECO:0000313" key="11">
    <source>
        <dbReference type="Proteomes" id="UP000034455"/>
    </source>
</evidence>
<dbReference type="PANTHER" id="PTHR30185">
    <property type="entry name" value="CRYPTIC BETA-GLUCOSIDE BGL OPERON ANTITERMINATOR"/>
    <property type="match status" value="1"/>
</dbReference>
<dbReference type="AlphaFoldDB" id="A0A0M2P3K6"/>
<dbReference type="SUPFAM" id="SSF52794">
    <property type="entry name" value="PTS system IIB component-like"/>
    <property type="match status" value="1"/>
</dbReference>
<evidence type="ECO:0000256" key="1">
    <source>
        <dbReference type="ARBA" id="ARBA00011798"/>
    </source>
</evidence>
<protein>
    <submittedName>
        <fullName evidence="10">Putative transcriptional antiterminator</fullName>
    </submittedName>
</protein>
<feature type="domain" description="PTS EIIB type-2" evidence="8">
    <location>
        <begin position="398"/>
        <end position="489"/>
    </location>
</feature>